<comment type="caution">
    <text evidence="5">The sequence shown here is derived from an EMBL/GenBank/DDBJ whole genome shotgun (WGS) entry which is preliminary data.</text>
</comment>
<dbReference type="InterPro" id="IPR035892">
    <property type="entry name" value="C2_domain_sf"/>
</dbReference>
<evidence type="ECO:0000256" key="1">
    <source>
        <dbReference type="ARBA" id="ARBA00022729"/>
    </source>
</evidence>
<dbReference type="GO" id="GO:0022829">
    <property type="term" value="F:wide pore channel activity"/>
    <property type="evidence" value="ECO:0007669"/>
    <property type="project" value="TreeGrafter"/>
</dbReference>
<keyword evidence="6" id="KW-1185">Reference proteome</keyword>
<dbReference type="PANTHER" id="PTHR46096">
    <property type="entry name" value="PERFORIN-1"/>
    <property type="match status" value="1"/>
</dbReference>
<gene>
    <name evidence="5" type="ORF">WMY93_003293</name>
</gene>
<dbReference type="AlphaFoldDB" id="A0AAW0Q613"/>
<dbReference type="PANTHER" id="PTHR46096:SF3">
    <property type="entry name" value="PERFORIN-1"/>
    <property type="match status" value="1"/>
</dbReference>
<dbReference type="EMBL" id="JBBPFD010000002">
    <property type="protein sequence ID" value="KAK7939967.1"/>
    <property type="molecule type" value="Genomic_DNA"/>
</dbReference>
<evidence type="ECO:0000259" key="3">
    <source>
        <dbReference type="PROSITE" id="PS50004"/>
    </source>
</evidence>
<proteinExistence type="predicted"/>
<dbReference type="PROSITE" id="PS50004">
    <property type="entry name" value="C2"/>
    <property type="match status" value="1"/>
</dbReference>
<dbReference type="SMART" id="SM00239">
    <property type="entry name" value="C2"/>
    <property type="match status" value="1"/>
</dbReference>
<dbReference type="GO" id="GO:0016020">
    <property type="term" value="C:membrane"/>
    <property type="evidence" value="ECO:0007669"/>
    <property type="project" value="TreeGrafter"/>
</dbReference>
<name>A0AAW0Q613_9GOBI</name>
<dbReference type="InterPro" id="IPR020864">
    <property type="entry name" value="MACPF"/>
</dbReference>
<feature type="domain" description="MACPF" evidence="4">
    <location>
        <begin position="28"/>
        <end position="370"/>
    </location>
</feature>
<organism evidence="5 6">
    <name type="scientific">Mugilogobius chulae</name>
    <name type="common">yellowstripe goby</name>
    <dbReference type="NCBI Taxonomy" id="88201"/>
    <lineage>
        <taxon>Eukaryota</taxon>
        <taxon>Metazoa</taxon>
        <taxon>Chordata</taxon>
        <taxon>Craniata</taxon>
        <taxon>Vertebrata</taxon>
        <taxon>Euteleostomi</taxon>
        <taxon>Actinopterygii</taxon>
        <taxon>Neopterygii</taxon>
        <taxon>Teleostei</taxon>
        <taxon>Neoteleostei</taxon>
        <taxon>Acanthomorphata</taxon>
        <taxon>Gobiaria</taxon>
        <taxon>Gobiiformes</taxon>
        <taxon>Gobioidei</taxon>
        <taxon>Gobiidae</taxon>
        <taxon>Gobionellinae</taxon>
        <taxon>Mugilogobius</taxon>
    </lineage>
</organism>
<evidence type="ECO:0008006" key="7">
    <source>
        <dbReference type="Google" id="ProtNLM"/>
    </source>
</evidence>
<feature type="signal peptide" evidence="2">
    <location>
        <begin position="1"/>
        <end position="22"/>
    </location>
</feature>
<protein>
    <recommendedName>
        <fullName evidence="7">Perforin-1-like</fullName>
    </recommendedName>
</protein>
<keyword evidence="1 2" id="KW-0732">Signal</keyword>
<dbReference type="SUPFAM" id="SSF49562">
    <property type="entry name" value="C2 domain (Calcium/lipid-binding domain, CaLB)"/>
    <property type="match status" value="1"/>
</dbReference>
<dbReference type="Gene3D" id="2.60.40.150">
    <property type="entry name" value="C2 domain"/>
    <property type="match status" value="1"/>
</dbReference>
<feature type="domain" description="C2" evidence="3">
    <location>
        <begin position="392"/>
        <end position="510"/>
    </location>
</feature>
<evidence type="ECO:0000313" key="5">
    <source>
        <dbReference type="EMBL" id="KAK7939967.1"/>
    </source>
</evidence>
<evidence type="ECO:0000259" key="4">
    <source>
        <dbReference type="PROSITE" id="PS51412"/>
    </source>
</evidence>
<dbReference type="PROSITE" id="PS51412">
    <property type="entry name" value="MACPF_2"/>
    <property type="match status" value="1"/>
</dbReference>
<accession>A0AAW0Q613</accession>
<dbReference type="GO" id="GO:0001771">
    <property type="term" value="P:immunological synapse formation"/>
    <property type="evidence" value="ECO:0007669"/>
    <property type="project" value="TreeGrafter"/>
</dbReference>
<evidence type="ECO:0000256" key="2">
    <source>
        <dbReference type="SAM" id="SignalP"/>
    </source>
</evidence>
<dbReference type="Proteomes" id="UP001460270">
    <property type="component" value="Unassembled WGS sequence"/>
</dbReference>
<dbReference type="SMART" id="SM00457">
    <property type="entry name" value="MACPF"/>
    <property type="match status" value="1"/>
</dbReference>
<dbReference type="GO" id="GO:0051607">
    <property type="term" value="P:defense response to virus"/>
    <property type="evidence" value="ECO:0007669"/>
    <property type="project" value="TreeGrafter"/>
</dbReference>
<dbReference type="Pfam" id="PF00168">
    <property type="entry name" value="C2"/>
    <property type="match status" value="1"/>
</dbReference>
<feature type="chain" id="PRO_5043699016" description="Perforin-1-like" evidence="2">
    <location>
        <begin position="23"/>
        <end position="568"/>
    </location>
</feature>
<sequence>MLLLKLVFWIGLALVLPHSSHQSCSEESLKQCLQAEFAPGTNLGGQGFDVTKMEITDTYVIDMNDWIHKDKTCTLCSNPYLDNKKQKLPLAVTTWTAKHSCSTKVSSQLHKTSTSLLVSNSKAILNSWNNSLSIPIKEATVNLMLAGTNSKVATYSAEKTKTDKYIFSSQSVSCQYYSYTISKSPKLHKDFQQAIKQLPKNYTATTKKDFYKLIENFGTHYFTQVNIGGSVQAVTSIRECQPQLQGLSLEEVEMCLQAEGSVTLEATVSALLKHCKKDQEMMEGHQSFADMYNDRLTEIRGGHTSDPDLLFSAQKDPSAYKEWLNSLPQHPDVISYSLESLHMLLPSKDPSHSNLRSAISHYILERGLWKNCSAPCPAGVKTDPRDPCVCQCHNNAGVNQDCCPTQRGIAQVAITVQRAEKIWGDTHSESDGYVKVFIDKKQIFATRYIRDNNNPVWDHEVNLGTMDLSSGYELHFEVWDRDNGWNDDFLGGCTRKLTSGVGEDVCTLQYGQLFFKLQVECAPSLTGQLCTDYAPTPMNPTLKGWFKSRDAHPVPEALLQKWGVFKDG</sequence>
<dbReference type="InterPro" id="IPR052784">
    <property type="entry name" value="Perforin-1_pore-forming"/>
</dbReference>
<dbReference type="Pfam" id="PF01823">
    <property type="entry name" value="MACPF"/>
    <property type="match status" value="1"/>
</dbReference>
<reference evidence="6" key="1">
    <citation type="submission" date="2024-04" db="EMBL/GenBank/DDBJ databases">
        <title>Salinicola lusitanus LLJ914,a marine bacterium isolated from the Okinawa Trough.</title>
        <authorList>
            <person name="Li J."/>
        </authorList>
    </citation>
    <scope>NUCLEOTIDE SEQUENCE [LARGE SCALE GENOMIC DNA]</scope>
</reference>
<dbReference type="InterPro" id="IPR000008">
    <property type="entry name" value="C2_dom"/>
</dbReference>
<dbReference type="GO" id="GO:0001913">
    <property type="term" value="P:T cell mediated cytotoxicity"/>
    <property type="evidence" value="ECO:0007669"/>
    <property type="project" value="TreeGrafter"/>
</dbReference>
<evidence type="ECO:0000313" key="6">
    <source>
        <dbReference type="Proteomes" id="UP001460270"/>
    </source>
</evidence>